<feature type="compositionally biased region" description="Acidic residues" evidence="1">
    <location>
        <begin position="255"/>
        <end position="264"/>
    </location>
</feature>
<gene>
    <name evidence="2" type="ORF">PG999_000346</name>
</gene>
<accession>A0AAW0RBK4</accession>
<dbReference type="AlphaFoldDB" id="A0AAW0RBK4"/>
<evidence type="ECO:0000313" key="3">
    <source>
        <dbReference type="Proteomes" id="UP001392437"/>
    </source>
</evidence>
<reference evidence="2 3" key="1">
    <citation type="submission" date="2023-01" db="EMBL/GenBank/DDBJ databases">
        <title>Analysis of 21 Apiospora genomes using comparative genomics revels a genus with tremendous synthesis potential of carbohydrate active enzymes and secondary metabolites.</title>
        <authorList>
            <person name="Sorensen T."/>
        </authorList>
    </citation>
    <scope>NUCLEOTIDE SEQUENCE [LARGE SCALE GENOMIC DNA]</scope>
    <source>
        <strain evidence="2 3">CBS 117206</strain>
    </source>
</reference>
<dbReference type="Proteomes" id="UP001392437">
    <property type="component" value="Unassembled WGS sequence"/>
</dbReference>
<dbReference type="SUPFAM" id="SSF55486">
    <property type="entry name" value="Metalloproteases ('zincins'), catalytic domain"/>
    <property type="match status" value="1"/>
</dbReference>
<dbReference type="EMBL" id="JAQQWP010000001">
    <property type="protein sequence ID" value="KAK8132173.1"/>
    <property type="molecule type" value="Genomic_DNA"/>
</dbReference>
<comment type="caution">
    <text evidence="2">The sequence shown here is derived from an EMBL/GenBank/DDBJ whole genome shotgun (WGS) entry which is preliminary data.</text>
</comment>
<evidence type="ECO:0000313" key="2">
    <source>
        <dbReference type="EMBL" id="KAK8132173.1"/>
    </source>
</evidence>
<keyword evidence="3" id="KW-1185">Reference proteome</keyword>
<evidence type="ECO:0000256" key="1">
    <source>
        <dbReference type="SAM" id="MobiDB-lite"/>
    </source>
</evidence>
<organism evidence="2 3">
    <name type="scientific">Apiospora kogelbergensis</name>
    <dbReference type="NCBI Taxonomy" id="1337665"/>
    <lineage>
        <taxon>Eukaryota</taxon>
        <taxon>Fungi</taxon>
        <taxon>Dikarya</taxon>
        <taxon>Ascomycota</taxon>
        <taxon>Pezizomycotina</taxon>
        <taxon>Sordariomycetes</taxon>
        <taxon>Xylariomycetidae</taxon>
        <taxon>Amphisphaeriales</taxon>
        <taxon>Apiosporaceae</taxon>
        <taxon>Apiospora</taxon>
    </lineage>
</organism>
<name>A0AAW0RBK4_9PEZI</name>
<proteinExistence type="predicted"/>
<feature type="region of interest" description="Disordered" evidence="1">
    <location>
        <begin position="237"/>
        <end position="264"/>
    </location>
</feature>
<dbReference type="GO" id="GO:0008237">
    <property type="term" value="F:metallopeptidase activity"/>
    <property type="evidence" value="ECO:0007669"/>
    <property type="project" value="InterPro"/>
</dbReference>
<dbReference type="Gene3D" id="3.40.390.10">
    <property type="entry name" value="Collagenase (Catalytic Domain)"/>
    <property type="match status" value="1"/>
</dbReference>
<protein>
    <submittedName>
        <fullName evidence="2">Uncharacterized protein</fullName>
    </submittedName>
</protein>
<dbReference type="InterPro" id="IPR024079">
    <property type="entry name" value="MetalloPept_cat_dom_sf"/>
</dbReference>
<sequence>MAPVLNKFEISEQDLRLWCGEGEGSEETREILLSIFKERERSETSHTPFQIPQDATVCFLNGTKEEQNLIKGLVEEHYNRIDMAVRFRFVPPSHPHPIAIRIAVTKTGVSLTWTGARLENPQIPNMVINLTQRSPNIQQSAILHSFAIALGMGPQHKHPDSGIIWNDAYYEEQERRGTPTYDPRLEAAKPIQYFATAPYDRDSIMHDAIPTYVTTNLTEDIPERWLLSRGDKEYLMSRYPKSSEEPPPPYHEVVENNEDGEREE</sequence>